<comment type="caution">
    <text evidence="1">The sequence shown here is derived from an EMBL/GenBank/DDBJ whole genome shotgun (WGS) entry which is preliminary data.</text>
</comment>
<name>A0A4S2B0C8_9BACE</name>
<keyword evidence="2" id="KW-1185">Reference proteome</keyword>
<protein>
    <submittedName>
        <fullName evidence="1">Uncharacterized protein</fullName>
    </submittedName>
</protein>
<sequence length="179" mass="20649">MNEYSYIQPEYNFTHKTQDKDSHRYLLDRLEEEGVFGSLPVGYHSVLDADNSFTSRYRDNTHQLSVRISHWTKRFSFIVTPQVYIFDQSLDYRRGGKHHCVNRNTASFALASWTEMVYSFAFKDDPFMGAQSTQNIKLSYLITPRTPDLAYLVPIKNAVAPLNIYEGVEKLAANTACES</sequence>
<evidence type="ECO:0000313" key="1">
    <source>
        <dbReference type="EMBL" id="TGY06862.1"/>
    </source>
</evidence>
<proteinExistence type="predicted"/>
<evidence type="ECO:0000313" key="2">
    <source>
        <dbReference type="Proteomes" id="UP000310532"/>
    </source>
</evidence>
<dbReference type="Proteomes" id="UP000310532">
    <property type="component" value="Unassembled WGS sequence"/>
</dbReference>
<dbReference type="RefSeq" id="WP_136009884.1">
    <property type="nucleotide sequence ID" value="NZ_SRYZ01000013.1"/>
</dbReference>
<dbReference type="AlphaFoldDB" id="A0A4S2B0C8"/>
<gene>
    <name evidence="1" type="ORF">E5355_07780</name>
</gene>
<dbReference type="EMBL" id="SRYZ01000013">
    <property type="protein sequence ID" value="TGY06862.1"/>
    <property type="molecule type" value="Genomic_DNA"/>
</dbReference>
<reference evidence="1 2" key="1">
    <citation type="submission" date="2019-04" db="EMBL/GenBank/DDBJ databases">
        <title>Microbes associate with the intestines of laboratory mice.</title>
        <authorList>
            <person name="Navarre W."/>
            <person name="Wong E."/>
            <person name="Huang K."/>
            <person name="Tropini C."/>
            <person name="Ng K."/>
            <person name="Yu B."/>
        </authorList>
    </citation>
    <scope>NUCLEOTIDE SEQUENCE [LARGE SCALE GENOMIC DNA]</scope>
    <source>
        <strain evidence="1 2">NM69_E16B</strain>
    </source>
</reference>
<accession>A0A4S2B0C8</accession>
<organism evidence="1 2">
    <name type="scientific">Bacteroides muris</name>
    <name type="common">ex Afrizal et al. 2022</name>
    <dbReference type="NCBI Taxonomy" id="2516960"/>
    <lineage>
        <taxon>Bacteria</taxon>
        <taxon>Pseudomonadati</taxon>
        <taxon>Bacteroidota</taxon>
        <taxon>Bacteroidia</taxon>
        <taxon>Bacteroidales</taxon>
        <taxon>Bacteroidaceae</taxon>
        <taxon>Bacteroides</taxon>
    </lineage>
</organism>